<evidence type="ECO:0000313" key="3">
    <source>
        <dbReference type="Proteomes" id="UP000184932"/>
    </source>
</evidence>
<evidence type="ECO:0000313" key="2">
    <source>
        <dbReference type="EMBL" id="SIO04380.1"/>
    </source>
</evidence>
<dbReference type="Proteomes" id="UP000184932">
    <property type="component" value="Unassembled WGS sequence"/>
</dbReference>
<name>A0A1N6GA02_9RHOB</name>
<keyword evidence="1" id="KW-0812">Transmembrane</keyword>
<proteinExistence type="predicted"/>
<dbReference type="STRING" id="1217970.SAMN05444002_2322"/>
<gene>
    <name evidence="2" type="ORF">SAMN05444002_2322</name>
</gene>
<dbReference type="EMBL" id="FSRL01000001">
    <property type="protein sequence ID" value="SIO04380.1"/>
    <property type="molecule type" value="Genomic_DNA"/>
</dbReference>
<sequence length="56" mass="6267">MSHRPIGRVENYTLPFLVSAGFTLFWVLVLVAALWGWLGVALVSTGLDRAIARLRR</sequence>
<feature type="transmembrane region" description="Helical" evidence="1">
    <location>
        <begin position="12"/>
        <end position="38"/>
    </location>
</feature>
<keyword evidence="1" id="KW-0472">Membrane</keyword>
<keyword evidence="1" id="KW-1133">Transmembrane helix</keyword>
<dbReference type="RefSeq" id="WP_175570467.1">
    <property type="nucleotide sequence ID" value="NZ_FSRL01000001.1"/>
</dbReference>
<dbReference type="AlphaFoldDB" id="A0A1N6GA02"/>
<organism evidence="2 3">
    <name type="scientific">Vannielia litorea</name>
    <dbReference type="NCBI Taxonomy" id="1217970"/>
    <lineage>
        <taxon>Bacteria</taxon>
        <taxon>Pseudomonadati</taxon>
        <taxon>Pseudomonadota</taxon>
        <taxon>Alphaproteobacteria</taxon>
        <taxon>Rhodobacterales</taxon>
        <taxon>Paracoccaceae</taxon>
        <taxon>Vannielia</taxon>
    </lineage>
</organism>
<accession>A0A1N6GA02</accession>
<reference evidence="3" key="1">
    <citation type="submission" date="2016-11" db="EMBL/GenBank/DDBJ databases">
        <authorList>
            <person name="Varghese N."/>
            <person name="Submissions S."/>
        </authorList>
    </citation>
    <scope>NUCLEOTIDE SEQUENCE [LARGE SCALE GENOMIC DNA]</scope>
    <source>
        <strain evidence="3">DSM 29440</strain>
    </source>
</reference>
<protein>
    <submittedName>
        <fullName evidence="2">Uncharacterized protein</fullName>
    </submittedName>
</protein>
<evidence type="ECO:0000256" key="1">
    <source>
        <dbReference type="SAM" id="Phobius"/>
    </source>
</evidence>
<keyword evidence="3" id="KW-1185">Reference proteome</keyword>